<keyword evidence="3" id="KW-1003">Cell membrane</keyword>
<evidence type="ECO:0000256" key="1">
    <source>
        <dbReference type="ARBA" id="ARBA00004651"/>
    </source>
</evidence>
<feature type="transmembrane region" description="Helical" evidence="7">
    <location>
        <begin position="159"/>
        <end position="183"/>
    </location>
</feature>
<evidence type="ECO:0000259" key="8">
    <source>
        <dbReference type="PROSITE" id="PS50928"/>
    </source>
</evidence>
<dbReference type="AlphaFoldDB" id="A0A6B8RMZ3"/>
<evidence type="ECO:0000256" key="4">
    <source>
        <dbReference type="ARBA" id="ARBA00022692"/>
    </source>
</evidence>
<keyword evidence="5 7" id="KW-1133">Transmembrane helix</keyword>
<dbReference type="InterPro" id="IPR050809">
    <property type="entry name" value="UgpAE/MalFG_permease"/>
</dbReference>
<feature type="transmembrane region" description="Helical" evidence="7">
    <location>
        <begin position="264"/>
        <end position="284"/>
    </location>
</feature>
<dbReference type="GO" id="GO:0055085">
    <property type="term" value="P:transmembrane transport"/>
    <property type="evidence" value="ECO:0007669"/>
    <property type="project" value="InterPro"/>
</dbReference>
<feature type="transmembrane region" description="Helical" evidence="7">
    <location>
        <begin position="9"/>
        <end position="36"/>
    </location>
</feature>
<evidence type="ECO:0000256" key="5">
    <source>
        <dbReference type="ARBA" id="ARBA00022989"/>
    </source>
</evidence>
<feature type="domain" description="ABC transmembrane type-1" evidence="8">
    <location>
        <begin position="70"/>
        <end position="285"/>
    </location>
</feature>
<keyword evidence="4 7" id="KW-0812">Transmembrane</keyword>
<keyword evidence="2 7" id="KW-0813">Transport</keyword>
<sequence>MHKVLSNKWVIFSLVFPGVLLFVLAFLTPVALSVYYGMTDSQGGGVPFNFVGLDNFRAILFDDPTFWKSLMNALLLGIGYVVIQHPFCILFAILIDRVGGKQEKLYRALFFIPCVISVVVTSRMWISMLDPDFGLVNKVLDSIGLGVLKHAWLSDPNTALLTILFIVIWQGFGWGMLFYYAGIKGISEEIYEAAKIDGASGFKLHLKITVPLLNPIIIVNVTLALITAFKQMETIYLTTNGGPGDHTQFLANYLYTKAFTANQYGYANAISVLFVLSCLLVTFITNRAMRTKQAA</sequence>
<evidence type="ECO:0000256" key="3">
    <source>
        <dbReference type="ARBA" id="ARBA00022475"/>
    </source>
</evidence>
<organism evidence="9 10">
    <name type="scientific">Paenibacillus psychroresistens</name>
    <dbReference type="NCBI Taxonomy" id="1778678"/>
    <lineage>
        <taxon>Bacteria</taxon>
        <taxon>Bacillati</taxon>
        <taxon>Bacillota</taxon>
        <taxon>Bacilli</taxon>
        <taxon>Bacillales</taxon>
        <taxon>Paenibacillaceae</taxon>
        <taxon>Paenibacillus</taxon>
    </lineage>
</organism>
<comment type="similarity">
    <text evidence="7">Belongs to the binding-protein-dependent transport system permease family.</text>
</comment>
<dbReference type="Pfam" id="PF00528">
    <property type="entry name" value="BPD_transp_1"/>
    <property type="match status" value="1"/>
</dbReference>
<gene>
    <name evidence="9" type="ORF">EHS13_21125</name>
</gene>
<dbReference type="EMBL" id="CP034235">
    <property type="protein sequence ID" value="QGQ97207.1"/>
    <property type="molecule type" value="Genomic_DNA"/>
</dbReference>
<accession>A0A6B8RMZ3</accession>
<keyword evidence="10" id="KW-1185">Reference proteome</keyword>
<reference evidence="10" key="1">
    <citation type="submission" date="2018-11" db="EMBL/GenBank/DDBJ databases">
        <title>Complete genome sequence of Paenibacillus sp. ML311-T8.</title>
        <authorList>
            <person name="Nam Y.-D."/>
            <person name="Kang J."/>
            <person name="Chung W.-H."/>
            <person name="Park Y.S."/>
        </authorList>
    </citation>
    <scope>NUCLEOTIDE SEQUENCE [LARGE SCALE GENOMIC DNA]</scope>
    <source>
        <strain evidence="10">ML311-T8</strain>
    </source>
</reference>
<dbReference type="RefSeq" id="WP_155702309.1">
    <property type="nucleotide sequence ID" value="NZ_CP034235.1"/>
</dbReference>
<feature type="transmembrane region" description="Helical" evidence="7">
    <location>
        <begin position="204"/>
        <end position="229"/>
    </location>
</feature>
<dbReference type="SUPFAM" id="SSF161098">
    <property type="entry name" value="MetI-like"/>
    <property type="match status" value="1"/>
</dbReference>
<dbReference type="InterPro" id="IPR000515">
    <property type="entry name" value="MetI-like"/>
</dbReference>
<feature type="transmembrane region" description="Helical" evidence="7">
    <location>
        <begin position="70"/>
        <end position="93"/>
    </location>
</feature>
<dbReference type="CDD" id="cd06261">
    <property type="entry name" value="TM_PBP2"/>
    <property type="match status" value="1"/>
</dbReference>
<dbReference type="Proteomes" id="UP000426246">
    <property type="component" value="Chromosome"/>
</dbReference>
<dbReference type="Gene3D" id="1.10.3720.10">
    <property type="entry name" value="MetI-like"/>
    <property type="match status" value="1"/>
</dbReference>
<dbReference type="OrthoDB" id="152280at2"/>
<evidence type="ECO:0000313" key="9">
    <source>
        <dbReference type="EMBL" id="QGQ97207.1"/>
    </source>
</evidence>
<dbReference type="PROSITE" id="PS50928">
    <property type="entry name" value="ABC_TM1"/>
    <property type="match status" value="1"/>
</dbReference>
<evidence type="ECO:0000256" key="7">
    <source>
        <dbReference type="RuleBase" id="RU363032"/>
    </source>
</evidence>
<name>A0A6B8RMZ3_9BACL</name>
<dbReference type="PANTHER" id="PTHR43227">
    <property type="entry name" value="BLL4140 PROTEIN"/>
    <property type="match status" value="1"/>
</dbReference>
<protein>
    <submittedName>
        <fullName evidence="9">Sugar ABC transporter permease</fullName>
    </submittedName>
</protein>
<keyword evidence="6 7" id="KW-0472">Membrane</keyword>
<dbReference type="PANTHER" id="PTHR43227:SF11">
    <property type="entry name" value="BLL4140 PROTEIN"/>
    <property type="match status" value="1"/>
</dbReference>
<evidence type="ECO:0000313" key="10">
    <source>
        <dbReference type="Proteomes" id="UP000426246"/>
    </source>
</evidence>
<dbReference type="InterPro" id="IPR035906">
    <property type="entry name" value="MetI-like_sf"/>
</dbReference>
<dbReference type="GO" id="GO:0005886">
    <property type="term" value="C:plasma membrane"/>
    <property type="evidence" value="ECO:0007669"/>
    <property type="project" value="UniProtKB-SubCell"/>
</dbReference>
<comment type="subcellular location">
    <subcellularLocation>
        <location evidence="1 7">Cell membrane</location>
        <topology evidence="1 7">Multi-pass membrane protein</topology>
    </subcellularLocation>
</comment>
<evidence type="ECO:0000256" key="6">
    <source>
        <dbReference type="ARBA" id="ARBA00023136"/>
    </source>
</evidence>
<feature type="transmembrane region" description="Helical" evidence="7">
    <location>
        <begin position="105"/>
        <end position="126"/>
    </location>
</feature>
<proteinExistence type="inferred from homology"/>
<dbReference type="KEGG" id="ppsc:EHS13_21125"/>
<evidence type="ECO:0000256" key="2">
    <source>
        <dbReference type="ARBA" id="ARBA00022448"/>
    </source>
</evidence>